<dbReference type="NCBIfam" id="NF007209">
    <property type="entry name" value="PRK09631.1"/>
    <property type="match status" value="1"/>
</dbReference>
<dbReference type="SUPFAM" id="SSF56719">
    <property type="entry name" value="Type II DNA topoisomerase"/>
    <property type="match status" value="1"/>
</dbReference>
<dbReference type="SMART" id="SM00434">
    <property type="entry name" value="TOP4c"/>
    <property type="match status" value="1"/>
</dbReference>
<dbReference type="InterPro" id="IPR002205">
    <property type="entry name" value="Topo_IIA_dom_A"/>
</dbReference>
<feature type="domain" description="Topo IIA-type catalytic" evidence="8">
    <location>
        <begin position="42"/>
        <end position="449"/>
    </location>
</feature>
<organism evidence="9 10">
    <name type="scientific">Algoriphagus taiwanensis</name>
    <dbReference type="NCBI Taxonomy" id="1445656"/>
    <lineage>
        <taxon>Bacteria</taxon>
        <taxon>Pseudomonadati</taxon>
        <taxon>Bacteroidota</taxon>
        <taxon>Cytophagia</taxon>
        <taxon>Cytophagales</taxon>
        <taxon>Cyclobacteriaceae</taxon>
        <taxon>Algoriphagus</taxon>
    </lineage>
</organism>
<dbReference type="PROSITE" id="PS52040">
    <property type="entry name" value="TOPO_IIA"/>
    <property type="match status" value="1"/>
</dbReference>
<evidence type="ECO:0000256" key="2">
    <source>
        <dbReference type="ARBA" id="ARBA00008263"/>
    </source>
</evidence>
<feature type="active site" description="O-(5'-phospho-DNA)-tyrosine intermediate" evidence="6">
    <location>
        <position position="123"/>
    </location>
</feature>
<sequence>MTENEDQINSGDESLHDSVPVTGMYKDWFLDYASYVILERAVPAIEDGLKPVQRRILHSMKEMDDGRFNKVANIIGQSMQYHPHGDASIGDAIVNLGQKDLLIDTQGNWGDVRTGDGAAAARYIEARLSKFALEVVFNPQTTEWQLSYDGRKREPVTLPVKFPLLLAQGVEGIAVGLSTKILPHNFCELIEASIEILKGNPTNILPDFMTGGLADFSDYQEGLRGGKIKVRARIEEEDNKTLVIREIPYGTTTDSLIDSILKANDKGKIKIKKVVDNTAKDVEVLIQLAPGVSPDVTIDALYAFTDCEVSISPNACVIIEDKPVFLSVNKILEYNTKQTKELLRRELEIRKGELMEKLLFSSLEKIFIENRIYRDIEECTTWDAVLEAIDKGLEPYKPDFYREITQDDLIRLTEIKIKRISKFDAFKADELMKRLQEELKEVNYNLKHLTQFAITYYQNLLAKYGKGRERKTEIRAFDTIQAAVVAANNAKLYVNRADGFVGFGLKKDEFVCDCSDLDEIIAIRKDGKMVVSKIQEKTFMGKDILYVGVFRKNDDRMTFNLIYLDGTSGRTMVKRFQVGGVTRDKEYDLTKGTKGSKVYYLSGNPNGEAEVVTVYLTQGAKARVKVFDFDFAEIEIKGRGAGGNILTKYPVRKIQFKMEGKSTLGGLDVYFDPSVGRLNTDQRGKLIGNFLGDDKILVFYKNGDYELTGFELTNRYEPNDVVLIQKFDPKKTVSAIYYDGGSKNFFVKRFLIETTTVNKRFNFITDHKQSHLRLVTTDAQAQVQVKVKKGKETENQEFDLEMLIDVKGWKAIGNKLSTYPVEDLQLIESEISQEEKEQAKGDDESTADDELEIGSTIDLSPKKDDEEQLGLF</sequence>
<dbReference type="InterPro" id="IPR013760">
    <property type="entry name" value="Topo_IIA-like_dom_sf"/>
</dbReference>
<evidence type="ECO:0000313" key="10">
    <source>
        <dbReference type="Proteomes" id="UP001307705"/>
    </source>
</evidence>
<dbReference type="InterPro" id="IPR013758">
    <property type="entry name" value="Topo_IIA_A/C_ab"/>
</dbReference>
<dbReference type="PANTHER" id="PTHR43493">
    <property type="entry name" value="DNA GYRASE/TOPOISOMERASE SUBUNIT A"/>
    <property type="match status" value="1"/>
</dbReference>
<proteinExistence type="inferred from homology"/>
<evidence type="ECO:0000256" key="6">
    <source>
        <dbReference type="PROSITE-ProRule" id="PRU01384"/>
    </source>
</evidence>
<dbReference type="Pfam" id="PF00521">
    <property type="entry name" value="DNA_topoisoIV"/>
    <property type="match status" value="1"/>
</dbReference>
<protein>
    <submittedName>
        <fullName evidence="9">DNA gyrase/topoisomerase IV subunit A</fullName>
    </submittedName>
</protein>
<evidence type="ECO:0000313" key="9">
    <source>
        <dbReference type="EMBL" id="GMQ32851.1"/>
    </source>
</evidence>
<dbReference type="EMBL" id="BTPE01000003">
    <property type="protein sequence ID" value="GMQ32851.1"/>
    <property type="molecule type" value="Genomic_DNA"/>
</dbReference>
<reference evidence="9 10" key="1">
    <citation type="submission" date="2023-08" db="EMBL/GenBank/DDBJ databases">
        <title>Draft genome sequence of Algoriphagus taiwanensis.</title>
        <authorList>
            <person name="Takatani N."/>
            <person name="Hosokawa M."/>
            <person name="Sawabe T."/>
        </authorList>
    </citation>
    <scope>NUCLEOTIDE SEQUENCE [LARGE SCALE GENOMIC DNA]</scope>
    <source>
        <strain evidence="9 10">JCM 19755</strain>
    </source>
</reference>
<dbReference type="RefSeq" id="WP_338227649.1">
    <property type="nucleotide sequence ID" value="NZ_BTPE01000003.1"/>
</dbReference>
<accession>A0ABQ6PZ23</accession>
<keyword evidence="10" id="KW-1185">Reference proteome</keyword>
<dbReference type="InterPro" id="IPR013757">
    <property type="entry name" value="Topo_IIA_A_a_sf"/>
</dbReference>
<evidence type="ECO:0000256" key="3">
    <source>
        <dbReference type="ARBA" id="ARBA00023029"/>
    </source>
</evidence>
<evidence type="ECO:0000256" key="5">
    <source>
        <dbReference type="ARBA" id="ARBA00023235"/>
    </source>
</evidence>
<name>A0ABQ6PZ23_9BACT</name>
<evidence type="ECO:0000259" key="8">
    <source>
        <dbReference type="PROSITE" id="PS52040"/>
    </source>
</evidence>
<dbReference type="InterPro" id="IPR050220">
    <property type="entry name" value="Type_II_DNA_Topoisomerases"/>
</dbReference>
<keyword evidence="4 6" id="KW-0238">DNA-binding</keyword>
<dbReference type="Gene3D" id="3.90.199.10">
    <property type="entry name" value="Topoisomerase II, domain 5"/>
    <property type="match status" value="1"/>
</dbReference>
<dbReference type="Gene3D" id="1.10.268.10">
    <property type="entry name" value="Topoisomerase, domain 3"/>
    <property type="match status" value="1"/>
</dbReference>
<evidence type="ECO:0000256" key="1">
    <source>
        <dbReference type="ARBA" id="ARBA00000185"/>
    </source>
</evidence>
<dbReference type="PANTHER" id="PTHR43493:SF5">
    <property type="entry name" value="DNA GYRASE SUBUNIT A, CHLOROPLASTIC_MITOCHONDRIAL"/>
    <property type="match status" value="1"/>
</dbReference>
<feature type="compositionally biased region" description="Basic and acidic residues" evidence="7">
    <location>
        <begin position="833"/>
        <end position="843"/>
    </location>
</feature>
<evidence type="ECO:0000256" key="4">
    <source>
        <dbReference type="ARBA" id="ARBA00023125"/>
    </source>
</evidence>
<dbReference type="Gene3D" id="3.30.1360.40">
    <property type="match status" value="1"/>
</dbReference>
<dbReference type="NCBIfam" id="NF009397">
    <property type="entry name" value="PRK12758.1"/>
    <property type="match status" value="1"/>
</dbReference>
<dbReference type="Proteomes" id="UP001307705">
    <property type="component" value="Unassembled WGS sequence"/>
</dbReference>
<keyword evidence="3 6" id="KW-0799">Topoisomerase</keyword>
<feature type="region of interest" description="Disordered" evidence="7">
    <location>
        <begin position="830"/>
        <end position="872"/>
    </location>
</feature>
<evidence type="ECO:0000256" key="7">
    <source>
        <dbReference type="SAM" id="MobiDB-lite"/>
    </source>
</evidence>
<keyword evidence="5 6" id="KW-0413">Isomerase</keyword>
<gene>
    <name evidence="9" type="ORF">Ataiwa_11230</name>
</gene>
<comment type="similarity">
    <text evidence="2">Belongs to the type II topoisomerase GyrA/ParC subunit family.</text>
</comment>
<comment type="catalytic activity">
    <reaction evidence="1 6">
        <text>ATP-dependent breakage, passage and rejoining of double-stranded DNA.</text>
        <dbReference type="EC" id="5.6.2.2"/>
    </reaction>
</comment>
<comment type="caution">
    <text evidence="9">The sequence shown here is derived from an EMBL/GenBank/DDBJ whole genome shotgun (WGS) entry which is preliminary data.</text>
</comment>